<gene>
    <name evidence="10" type="ORF">TWF696_002948</name>
</gene>
<dbReference type="GO" id="GO:0042438">
    <property type="term" value="P:melanin biosynthetic process"/>
    <property type="evidence" value="ECO:0007669"/>
    <property type="project" value="UniProtKB-KW"/>
</dbReference>
<dbReference type="PANTHER" id="PTHR11474:SF76">
    <property type="entry name" value="SHKT DOMAIN-CONTAINING PROTEIN"/>
    <property type="match status" value="1"/>
</dbReference>
<proteinExistence type="inferred from homology"/>
<evidence type="ECO:0000313" key="10">
    <source>
        <dbReference type="EMBL" id="KAK6332227.1"/>
    </source>
</evidence>
<dbReference type="EMBL" id="JAVHNQ010000015">
    <property type="protein sequence ID" value="KAK6332227.1"/>
    <property type="molecule type" value="Genomic_DNA"/>
</dbReference>
<keyword evidence="5" id="KW-0470">Melanin biosynthesis</keyword>
<sequence>MITVSSTTTVTVHMTPQTLAADVTTTTTTRTSSHEEATSSVRTSSPMATTLTNSRLPASSSSATAASQSRTRPLETSITSESSIPEPPIFLSTSRTSARTPVTSIRAPVSSVSSSSLPAQSSFDPVVGAGNTCVDRLKIEDMQAKQPDSFNLLLLAWRDLHLTPESDDLSFFSLSRIHGAPFAPWQMPQEGDYNWSTGYCTHHSGIFLPWHRPLLVLFEVALPSLVESIKNRKPDIRNSKPSIEKPWKLLGNSPEMPARDTRRRPMAFWDWSDPNTQSYLPTAVTVDTVAVVEPGPDGSPVATNIPNPLNAYTFQSRNSTSTFWGKFATWPTTLRQPDAAGNTQEELVNATLQNSYSK</sequence>
<evidence type="ECO:0000256" key="4">
    <source>
        <dbReference type="ARBA" id="ARBA00023008"/>
    </source>
</evidence>
<organism evidence="10 11">
    <name type="scientific">Orbilia brochopaga</name>
    <dbReference type="NCBI Taxonomy" id="3140254"/>
    <lineage>
        <taxon>Eukaryota</taxon>
        <taxon>Fungi</taxon>
        <taxon>Dikarya</taxon>
        <taxon>Ascomycota</taxon>
        <taxon>Pezizomycotina</taxon>
        <taxon>Orbiliomycetes</taxon>
        <taxon>Orbiliales</taxon>
        <taxon>Orbiliaceae</taxon>
        <taxon>Orbilia</taxon>
    </lineage>
</organism>
<evidence type="ECO:0000256" key="2">
    <source>
        <dbReference type="ARBA" id="ARBA00011906"/>
    </source>
</evidence>
<dbReference type="PANTHER" id="PTHR11474">
    <property type="entry name" value="TYROSINASE FAMILY MEMBER"/>
    <property type="match status" value="1"/>
</dbReference>
<dbReference type="GO" id="GO:0004503">
    <property type="term" value="F:tyrosinase activity"/>
    <property type="evidence" value="ECO:0007669"/>
    <property type="project" value="UniProtKB-EC"/>
</dbReference>
<dbReference type="InterPro" id="IPR008922">
    <property type="entry name" value="Di-copper_centre_dom_sf"/>
</dbReference>
<dbReference type="Pfam" id="PF00264">
    <property type="entry name" value="Tyrosinase"/>
    <property type="match status" value="1"/>
</dbReference>
<comment type="catalytic activity">
    <reaction evidence="6">
        <text>2 L-dopa + O2 = 2 L-dopaquinone + 2 H2O</text>
        <dbReference type="Rhea" id="RHEA:34287"/>
        <dbReference type="ChEBI" id="CHEBI:15377"/>
        <dbReference type="ChEBI" id="CHEBI:15379"/>
        <dbReference type="ChEBI" id="CHEBI:57504"/>
        <dbReference type="ChEBI" id="CHEBI:57924"/>
        <dbReference type="EC" id="1.14.18.1"/>
    </reaction>
</comment>
<evidence type="ECO:0000313" key="11">
    <source>
        <dbReference type="Proteomes" id="UP001375240"/>
    </source>
</evidence>
<dbReference type="InterPro" id="IPR050316">
    <property type="entry name" value="Tyrosinase/Hemocyanin"/>
</dbReference>
<dbReference type="PROSITE" id="PS00497">
    <property type="entry name" value="TYROSINASE_1"/>
    <property type="match status" value="1"/>
</dbReference>
<name>A0AAV9TYZ1_9PEZI</name>
<feature type="domain" description="Tyrosinase copper-binding" evidence="9">
    <location>
        <begin position="202"/>
        <end position="219"/>
    </location>
</feature>
<dbReference type="SUPFAM" id="SSF48056">
    <property type="entry name" value="Di-copper centre-containing domain"/>
    <property type="match status" value="1"/>
</dbReference>
<keyword evidence="11" id="KW-1185">Reference proteome</keyword>
<dbReference type="Gene3D" id="1.10.1280.10">
    <property type="entry name" value="Di-copper center containing domain from catechol oxidase"/>
    <property type="match status" value="1"/>
</dbReference>
<dbReference type="InterPro" id="IPR002227">
    <property type="entry name" value="Tyrosinase_Cu-bd"/>
</dbReference>
<dbReference type="AlphaFoldDB" id="A0AAV9TYZ1"/>
<feature type="compositionally biased region" description="Polar residues" evidence="8">
    <location>
        <begin position="41"/>
        <end position="57"/>
    </location>
</feature>
<comment type="catalytic activity">
    <reaction evidence="7">
        <text>L-tyrosine + O2 = L-dopaquinone + H2O</text>
        <dbReference type="Rhea" id="RHEA:18117"/>
        <dbReference type="ChEBI" id="CHEBI:15377"/>
        <dbReference type="ChEBI" id="CHEBI:15379"/>
        <dbReference type="ChEBI" id="CHEBI:57924"/>
        <dbReference type="ChEBI" id="CHEBI:58315"/>
        <dbReference type="EC" id="1.14.18.1"/>
    </reaction>
</comment>
<keyword evidence="4" id="KW-0186">Copper</keyword>
<evidence type="ECO:0000256" key="3">
    <source>
        <dbReference type="ARBA" id="ARBA00022723"/>
    </source>
</evidence>
<feature type="compositionally biased region" description="Low complexity" evidence="8">
    <location>
        <begin position="58"/>
        <end position="84"/>
    </location>
</feature>
<evidence type="ECO:0000256" key="1">
    <source>
        <dbReference type="ARBA" id="ARBA00009928"/>
    </source>
</evidence>
<dbReference type="EC" id="1.14.18.1" evidence="2"/>
<comment type="similarity">
    <text evidence="1">Belongs to the tyrosinase family.</text>
</comment>
<feature type="region of interest" description="Disordered" evidence="8">
    <location>
        <begin position="21"/>
        <end position="97"/>
    </location>
</feature>
<dbReference type="Proteomes" id="UP001375240">
    <property type="component" value="Unassembled WGS sequence"/>
</dbReference>
<keyword evidence="3" id="KW-0479">Metal-binding</keyword>
<evidence type="ECO:0000256" key="7">
    <source>
        <dbReference type="ARBA" id="ARBA00048881"/>
    </source>
</evidence>
<comment type="caution">
    <text evidence="10">The sequence shown here is derived from an EMBL/GenBank/DDBJ whole genome shotgun (WGS) entry which is preliminary data.</text>
</comment>
<evidence type="ECO:0000256" key="5">
    <source>
        <dbReference type="ARBA" id="ARBA00023101"/>
    </source>
</evidence>
<evidence type="ECO:0000259" key="9">
    <source>
        <dbReference type="PROSITE" id="PS00497"/>
    </source>
</evidence>
<accession>A0AAV9TYZ1</accession>
<dbReference type="GO" id="GO:0046872">
    <property type="term" value="F:metal ion binding"/>
    <property type="evidence" value="ECO:0007669"/>
    <property type="project" value="UniProtKB-KW"/>
</dbReference>
<evidence type="ECO:0000256" key="8">
    <source>
        <dbReference type="SAM" id="MobiDB-lite"/>
    </source>
</evidence>
<protein>
    <recommendedName>
        <fullName evidence="2">tyrosinase</fullName>
        <ecNumber evidence="2">1.14.18.1</ecNumber>
    </recommendedName>
</protein>
<reference evidence="10 11" key="1">
    <citation type="submission" date="2019-10" db="EMBL/GenBank/DDBJ databases">
        <authorList>
            <person name="Palmer J.M."/>
        </authorList>
    </citation>
    <scope>NUCLEOTIDE SEQUENCE [LARGE SCALE GENOMIC DNA]</scope>
    <source>
        <strain evidence="10 11">TWF696</strain>
    </source>
</reference>
<evidence type="ECO:0000256" key="6">
    <source>
        <dbReference type="ARBA" id="ARBA00048233"/>
    </source>
</evidence>